<keyword evidence="2" id="KW-1185">Reference proteome</keyword>
<evidence type="ECO:0000313" key="2">
    <source>
        <dbReference type="Proteomes" id="UP000617684"/>
    </source>
</evidence>
<dbReference type="EMBL" id="MN988517">
    <property type="protein sequence ID" value="QIG70494.1"/>
    <property type="molecule type" value="Genomic_DNA"/>
</dbReference>
<sequence>MKPEHYPSLSSHKRLAVRQRYVIEQQGLCHYCKRPLALRPIDRVEQANINKELFPENFFDWPVHLHHNHNTGMTIGAVHARCNAYLWQYEGE</sequence>
<proteinExistence type="predicted"/>
<evidence type="ECO:0000313" key="1">
    <source>
        <dbReference type="EMBL" id="QIG70494.1"/>
    </source>
</evidence>
<protein>
    <submittedName>
        <fullName evidence="1">Uncharacterized protein</fullName>
    </submittedName>
</protein>
<reference evidence="1" key="1">
    <citation type="submission" date="2020-01" db="EMBL/GenBank/DDBJ databases">
        <title>Patterns of diversity and host range of bacteriophage communities associated with bean-nodulatin bacteria.</title>
        <authorList>
            <person name="Vann Cauwenberghe J."/>
            <person name="Santamaria R.I."/>
            <person name="Bustos P."/>
            <person name="Juarez S."/>
            <person name="Gonzalez V."/>
        </authorList>
    </citation>
    <scope>NUCLEOTIDE SEQUENCE</scope>
</reference>
<dbReference type="InterPro" id="IPR038563">
    <property type="entry name" value="Endonuclease_7_sf"/>
</dbReference>
<name>A0A7S5UVA0_9CAUD</name>
<accession>A0A7S5UVA0</accession>
<dbReference type="Gene3D" id="3.40.1800.10">
    <property type="entry name" value="His-Me finger endonucleases"/>
    <property type="match status" value="1"/>
</dbReference>
<gene>
    <name evidence="1" type="ORF">EVB89_031</name>
</gene>
<organism evidence="1 2">
    <name type="scientific">Rhizobium phage RHph_N38</name>
    <dbReference type="NCBI Taxonomy" id="2509750"/>
    <lineage>
        <taxon>Viruses</taxon>
        <taxon>Duplodnaviria</taxon>
        <taxon>Heunggongvirae</taxon>
        <taxon>Uroviricota</taxon>
        <taxon>Caudoviricetes</taxon>
        <taxon>Schitoviridae</taxon>
        <taxon>Demetervirinae</taxon>
        <taxon>Cyamitesvirus</taxon>
        <taxon>Cyamitesvirus N38</taxon>
    </lineage>
</organism>
<dbReference type="Proteomes" id="UP000617684">
    <property type="component" value="Segment"/>
</dbReference>